<dbReference type="Gene3D" id="1.10.3660.10">
    <property type="entry name" value="6-phosphogluconate dehydrogenase C-terminal like domain"/>
    <property type="match status" value="1"/>
</dbReference>
<dbReference type="GO" id="GO:0006571">
    <property type="term" value="P:tyrosine biosynthetic process"/>
    <property type="evidence" value="ECO:0007669"/>
    <property type="project" value="InterPro"/>
</dbReference>
<dbReference type="Pfam" id="PF20463">
    <property type="entry name" value="PDH_C"/>
    <property type="match status" value="1"/>
</dbReference>
<keyword evidence="2" id="KW-0057">Aromatic amino acid biosynthesis</keyword>
<protein>
    <submittedName>
        <fullName evidence="5">Unannotated protein</fullName>
    </submittedName>
</protein>
<dbReference type="NCBIfam" id="NF005111">
    <property type="entry name" value="PRK06545.2-3"/>
    <property type="match status" value="1"/>
</dbReference>
<proteinExistence type="predicted"/>
<dbReference type="AlphaFoldDB" id="A0A6J6KRN2"/>
<dbReference type="InterPro" id="IPR046825">
    <property type="entry name" value="PDH_C"/>
</dbReference>
<dbReference type="SUPFAM" id="SSF48179">
    <property type="entry name" value="6-phosphogluconate dehydrogenase C-terminal domain-like"/>
    <property type="match status" value="1"/>
</dbReference>
<dbReference type="InterPro" id="IPR045865">
    <property type="entry name" value="ACT-like_dom_sf"/>
</dbReference>
<dbReference type="GO" id="GO:0070403">
    <property type="term" value="F:NAD+ binding"/>
    <property type="evidence" value="ECO:0007669"/>
    <property type="project" value="InterPro"/>
</dbReference>
<evidence type="ECO:0000256" key="2">
    <source>
        <dbReference type="ARBA" id="ARBA00023141"/>
    </source>
</evidence>
<comment type="pathway">
    <text evidence="3">Amino-acid biosynthesis.</text>
</comment>
<dbReference type="SUPFAM" id="SSF55021">
    <property type="entry name" value="ACT-like"/>
    <property type="match status" value="1"/>
</dbReference>
<dbReference type="InterPro" id="IPR050812">
    <property type="entry name" value="Preph/Arog_dehydrog"/>
</dbReference>
<evidence type="ECO:0000259" key="4">
    <source>
        <dbReference type="PROSITE" id="PS51176"/>
    </source>
</evidence>
<evidence type="ECO:0000256" key="1">
    <source>
        <dbReference type="ARBA" id="ARBA00023002"/>
    </source>
</evidence>
<dbReference type="SUPFAM" id="SSF51735">
    <property type="entry name" value="NAD(P)-binding Rossmann-fold domains"/>
    <property type="match status" value="1"/>
</dbReference>
<evidence type="ECO:0000256" key="3">
    <source>
        <dbReference type="ARBA" id="ARBA00029440"/>
    </source>
</evidence>
<gene>
    <name evidence="5" type="ORF">UFOPK2265_00128</name>
</gene>
<dbReference type="PANTHER" id="PTHR21363:SF0">
    <property type="entry name" value="PREPHENATE DEHYDROGENASE [NADP(+)]"/>
    <property type="match status" value="1"/>
</dbReference>
<accession>A0A6J6KRN2</accession>
<dbReference type="Gene3D" id="3.40.50.720">
    <property type="entry name" value="NAD(P)-binding Rossmann-like Domain"/>
    <property type="match status" value="1"/>
</dbReference>
<dbReference type="InterPro" id="IPR046826">
    <property type="entry name" value="PDH_N"/>
</dbReference>
<dbReference type="PANTHER" id="PTHR21363">
    <property type="entry name" value="PREPHENATE DEHYDROGENASE"/>
    <property type="match status" value="1"/>
</dbReference>
<name>A0A6J6KRN2_9ZZZZ</name>
<dbReference type="InterPro" id="IPR003099">
    <property type="entry name" value="Prephen_DH"/>
</dbReference>
<dbReference type="EMBL" id="CAEZWP010000002">
    <property type="protein sequence ID" value="CAB4650884.1"/>
    <property type="molecule type" value="Genomic_DNA"/>
</dbReference>
<dbReference type="InterPro" id="IPR036291">
    <property type="entry name" value="NAD(P)-bd_dom_sf"/>
</dbReference>
<keyword evidence="1" id="KW-0560">Oxidoreductase</keyword>
<organism evidence="5">
    <name type="scientific">freshwater metagenome</name>
    <dbReference type="NCBI Taxonomy" id="449393"/>
    <lineage>
        <taxon>unclassified sequences</taxon>
        <taxon>metagenomes</taxon>
        <taxon>ecological metagenomes</taxon>
    </lineage>
</organism>
<sequence length="350" mass="37172">MLTQVRIVGSGLIGTSIALGLCAHGIRCQMVDSDPAAERLANDLTGREKTASPELVIFALPSHAIPQVIEAEFALNPNSTFMDVGSVKNEPLLYVKASSLPLERFVPTHPMAGREIGGAAAARGDLFATRSWVITPDASCSKESIALVNELIELLGASVIKLPADEHDRAVAAISHLPQITASLLAQSLNSTPSNWLELAGTGLRDTTRIAASDPGLWSEIIYSNRAEIAPLARKMHEALGELIAELDDKSAIAQFIDRAGIGRARIPGKHGGKARAYAYLPIVIDDKPGQLAAIFNECKSISVNVEDLTIEHSPGQLSALIMLALSSADAQLLSDHLSAIGWNVHPILN</sequence>
<dbReference type="InterPro" id="IPR008927">
    <property type="entry name" value="6-PGluconate_DH-like_C_sf"/>
</dbReference>
<evidence type="ECO:0000313" key="5">
    <source>
        <dbReference type="EMBL" id="CAB4650884.1"/>
    </source>
</evidence>
<reference evidence="5" key="1">
    <citation type="submission" date="2020-05" db="EMBL/GenBank/DDBJ databases">
        <authorList>
            <person name="Chiriac C."/>
            <person name="Salcher M."/>
            <person name="Ghai R."/>
            <person name="Kavagutti S V."/>
        </authorList>
    </citation>
    <scope>NUCLEOTIDE SEQUENCE</scope>
</reference>
<dbReference type="PROSITE" id="PS51176">
    <property type="entry name" value="PDH_ADH"/>
    <property type="match status" value="1"/>
</dbReference>
<dbReference type="Pfam" id="PF02153">
    <property type="entry name" value="PDH_N"/>
    <property type="match status" value="1"/>
</dbReference>
<keyword evidence="2" id="KW-0028">Amino-acid biosynthesis</keyword>
<feature type="domain" description="Prephenate/arogenate dehydrogenase" evidence="4">
    <location>
        <begin position="3"/>
        <end position="278"/>
    </location>
</feature>
<dbReference type="GO" id="GO:0004665">
    <property type="term" value="F:prephenate dehydrogenase (NADP+) activity"/>
    <property type="evidence" value="ECO:0007669"/>
    <property type="project" value="InterPro"/>
</dbReference>
<dbReference type="GO" id="GO:0008977">
    <property type="term" value="F:prephenate dehydrogenase (NAD+) activity"/>
    <property type="evidence" value="ECO:0007669"/>
    <property type="project" value="InterPro"/>
</dbReference>